<evidence type="ECO:0000313" key="2">
    <source>
        <dbReference type="Proteomes" id="UP000230557"/>
    </source>
</evidence>
<accession>A0A2H0VFL6</accession>
<evidence type="ECO:0000313" key="1">
    <source>
        <dbReference type="EMBL" id="PIR97080.1"/>
    </source>
</evidence>
<organism evidence="1 2">
    <name type="scientific">Candidatus Doudnabacteria bacterium CG10_big_fil_rev_8_21_14_0_10_41_10</name>
    <dbReference type="NCBI Taxonomy" id="1974551"/>
    <lineage>
        <taxon>Bacteria</taxon>
        <taxon>Candidatus Doudnaibacteriota</taxon>
    </lineage>
</organism>
<dbReference type="AlphaFoldDB" id="A0A2H0VFL6"/>
<dbReference type="Proteomes" id="UP000230557">
    <property type="component" value="Unassembled WGS sequence"/>
</dbReference>
<name>A0A2H0VFL6_9BACT</name>
<proteinExistence type="predicted"/>
<protein>
    <submittedName>
        <fullName evidence="1">Uncharacterized protein</fullName>
    </submittedName>
</protein>
<reference evidence="2" key="1">
    <citation type="submission" date="2017-09" db="EMBL/GenBank/DDBJ databases">
        <title>Depth-based differentiation of microbial function through sediment-hosted aquifers and enrichment of novel symbionts in the deep terrestrial subsurface.</title>
        <authorList>
            <person name="Probst A.J."/>
            <person name="Ladd B."/>
            <person name="Jarett J.K."/>
            <person name="Geller-Mcgrath D.E."/>
            <person name="Sieber C.M.K."/>
            <person name="Emerson J.B."/>
            <person name="Anantharaman K."/>
            <person name="Thomas B.C."/>
            <person name="Malmstrom R."/>
            <person name="Stieglmeier M."/>
            <person name="Klingl A."/>
            <person name="Woyke T."/>
            <person name="Ryan C.M."/>
            <person name="Banfield J.F."/>
        </authorList>
    </citation>
    <scope>NUCLEOTIDE SEQUENCE [LARGE SCALE GENOMIC DNA]</scope>
</reference>
<gene>
    <name evidence="1" type="ORF">COT91_03175</name>
</gene>
<comment type="caution">
    <text evidence="1">The sequence shown here is derived from an EMBL/GenBank/DDBJ whole genome shotgun (WGS) entry which is preliminary data.</text>
</comment>
<sequence length="98" mass="10988">MLEQHGKPQLEGGSDIAVNLDSIGDKLRAVYAGYLETHESLPDDFKERLNNFYSTLNAYQNKAKQGGTITAADLEAYQKYGEELILELQRLSDYAFLA</sequence>
<dbReference type="EMBL" id="PFAJ01000044">
    <property type="protein sequence ID" value="PIR97080.1"/>
    <property type="molecule type" value="Genomic_DNA"/>
</dbReference>